<keyword evidence="2" id="KW-0472">Membrane</keyword>
<evidence type="ECO:0000313" key="4">
    <source>
        <dbReference type="Proteomes" id="UP000318571"/>
    </source>
</evidence>
<dbReference type="Proteomes" id="UP000318571">
    <property type="component" value="Chromosome 12"/>
</dbReference>
<sequence length="423" mass="44594">MSNQASQPSTPEQYLALPPVTVDTAASESRLVANGNANANVQASDIPSYGGDYYEYYYDTPAVGVVQEAEQPNQGLTAPALDPEPTGYALGTTGVASQDNQLQDSTKVAQRMKLAQMRRRLRQKLMKQQQEQKQLQEQQQQQQQQQQQLEQKQQLANSASGFQDEYASELGSGVSGMGLGGLGGLDDSIMDYYDTSLNLGMGDANLSPNIGQRRGVTKKGKKMRRLGGVRYGGLNALGNDLTELGGSGVGTGASLGSGLGSGNGLANYGLGAPSAQLSPTLGMAAGGAVGFGLNSRGGHGHRGGHGGHGGYGHGGHGVIVLKKKKNTDDDNGLFSYLEDLFGELDIDYETFALLLGVAGAIASFVLFTVISSAGRRRSLPGGSVGVSWLNILSDFVYHVAEQMMVGIPLRHLVDATYRFRNGE</sequence>
<protein>
    <submittedName>
        <fullName evidence="3">Uncharacterized protein</fullName>
    </submittedName>
</protein>
<organism evidence="3 4">
    <name type="scientific">Tigriopus californicus</name>
    <name type="common">Marine copepod</name>
    <dbReference type="NCBI Taxonomy" id="6832"/>
    <lineage>
        <taxon>Eukaryota</taxon>
        <taxon>Metazoa</taxon>
        <taxon>Ecdysozoa</taxon>
        <taxon>Arthropoda</taxon>
        <taxon>Crustacea</taxon>
        <taxon>Multicrustacea</taxon>
        <taxon>Hexanauplia</taxon>
        <taxon>Copepoda</taxon>
        <taxon>Harpacticoida</taxon>
        <taxon>Harpacticidae</taxon>
        <taxon>Tigriopus</taxon>
    </lineage>
</organism>
<feature type="coiled-coil region" evidence="1">
    <location>
        <begin position="111"/>
        <end position="155"/>
    </location>
</feature>
<evidence type="ECO:0000256" key="1">
    <source>
        <dbReference type="SAM" id="Coils"/>
    </source>
</evidence>
<dbReference type="AlphaFoldDB" id="A0A553PSK2"/>
<name>A0A553PSK2_TIGCA</name>
<feature type="transmembrane region" description="Helical" evidence="2">
    <location>
        <begin position="351"/>
        <end position="370"/>
    </location>
</feature>
<keyword evidence="2" id="KW-0812">Transmembrane</keyword>
<gene>
    <name evidence="3" type="ORF">TCAL_16765</name>
</gene>
<keyword evidence="2" id="KW-1133">Transmembrane helix</keyword>
<comment type="caution">
    <text evidence="3">The sequence shown here is derived from an EMBL/GenBank/DDBJ whole genome shotgun (WGS) entry which is preliminary data.</text>
</comment>
<dbReference type="EMBL" id="VCGU01000001">
    <property type="protein sequence ID" value="TRY80662.1"/>
    <property type="molecule type" value="Genomic_DNA"/>
</dbReference>
<evidence type="ECO:0000256" key="2">
    <source>
        <dbReference type="SAM" id="Phobius"/>
    </source>
</evidence>
<evidence type="ECO:0000313" key="3">
    <source>
        <dbReference type="EMBL" id="TRY80662.1"/>
    </source>
</evidence>
<accession>A0A553PSK2</accession>
<proteinExistence type="predicted"/>
<keyword evidence="4" id="KW-1185">Reference proteome</keyword>
<reference evidence="3 4" key="1">
    <citation type="journal article" date="2018" name="Nat. Ecol. Evol.">
        <title>Genomic signatures of mitonuclear coevolution across populations of Tigriopus californicus.</title>
        <authorList>
            <person name="Barreto F.S."/>
            <person name="Watson E.T."/>
            <person name="Lima T.G."/>
            <person name="Willett C.S."/>
            <person name="Edmands S."/>
            <person name="Li W."/>
            <person name="Burton R.S."/>
        </authorList>
    </citation>
    <scope>NUCLEOTIDE SEQUENCE [LARGE SCALE GENOMIC DNA]</scope>
    <source>
        <strain evidence="3 4">San Diego</strain>
    </source>
</reference>
<keyword evidence="1" id="KW-0175">Coiled coil</keyword>